<evidence type="ECO:0000256" key="3">
    <source>
        <dbReference type="ARBA" id="ARBA00022840"/>
    </source>
</evidence>
<dbReference type="Pfam" id="PF00005">
    <property type="entry name" value="ABC_tran"/>
    <property type="match status" value="1"/>
</dbReference>
<name>A0A644SZE6_9ZZZZ</name>
<proteinExistence type="predicted"/>
<dbReference type="InterPro" id="IPR027417">
    <property type="entry name" value="P-loop_NTPase"/>
</dbReference>
<dbReference type="GO" id="GO:0005524">
    <property type="term" value="F:ATP binding"/>
    <property type="evidence" value="ECO:0007669"/>
    <property type="project" value="UniProtKB-KW"/>
</dbReference>
<evidence type="ECO:0000256" key="1">
    <source>
        <dbReference type="ARBA" id="ARBA00022448"/>
    </source>
</evidence>
<comment type="caution">
    <text evidence="5">The sequence shown here is derived from an EMBL/GenBank/DDBJ whole genome shotgun (WGS) entry which is preliminary data.</text>
</comment>
<dbReference type="PROSITE" id="PS50893">
    <property type="entry name" value="ABC_TRANSPORTER_2"/>
    <property type="match status" value="1"/>
</dbReference>
<dbReference type="InterPro" id="IPR003439">
    <property type="entry name" value="ABC_transporter-like_ATP-bd"/>
</dbReference>
<reference evidence="5" key="1">
    <citation type="submission" date="2019-08" db="EMBL/GenBank/DDBJ databases">
        <authorList>
            <person name="Kucharzyk K."/>
            <person name="Murdoch R.W."/>
            <person name="Higgins S."/>
            <person name="Loffler F."/>
        </authorList>
    </citation>
    <scope>NUCLEOTIDE SEQUENCE</scope>
</reference>
<dbReference type="GO" id="GO:0055052">
    <property type="term" value="C:ATP-binding cassette (ABC) transporter complex, substrate-binding subunit-containing"/>
    <property type="evidence" value="ECO:0007669"/>
    <property type="project" value="TreeGrafter"/>
</dbReference>
<dbReference type="GO" id="GO:0022857">
    <property type="term" value="F:transmembrane transporter activity"/>
    <property type="evidence" value="ECO:0007669"/>
    <property type="project" value="UniProtKB-ARBA"/>
</dbReference>
<keyword evidence="3 5" id="KW-0067">ATP-binding</keyword>
<dbReference type="GO" id="GO:0016887">
    <property type="term" value="F:ATP hydrolysis activity"/>
    <property type="evidence" value="ECO:0007669"/>
    <property type="project" value="InterPro"/>
</dbReference>
<dbReference type="PANTHER" id="PTHR43875">
    <property type="entry name" value="MALTODEXTRIN IMPORT ATP-BINDING PROTEIN MSMX"/>
    <property type="match status" value="1"/>
</dbReference>
<dbReference type="FunFam" id="3.40.50.300:FF:000042">
    <property type="entry name" value="Maltose/maltodextrin ABC transporter, ATP-binding protein"/>
    <property type="match status" value="1"/>
</dbReference>
<keyword evidence="2" id="KW-0547">Nucleotide-binding</keyword>
<dbReference type="InterPro" id="IPR003593">
    <property type="entry name" value="AAA+_ATPase"/>
</dbReference>
<evidence type="ECO:0000256" key="2">
    <source>
        <dbReference type="ARBA" id="ARBA00022741"/>
    </source>
</evidence>
<dbReference type="InterPro" id="IPR017871">
    <property type="entry name" value="ABC_transporter-like_CS"/>
</dbReference>
<dbReference type="InterPro" id="IPR047641">
    <property type="entry name" value="ABC_transpr_MalK/UgpC-like"/>
</dbReference>
<evidence type="ECO:0000313" key="5">
    <source>
        <dbReference type="EMBL" id="MPL59011.1"/>
    </source>
</evidence>
<evidence type="ECO:0000259" key="4">
    <source>
        <dbReference type="PROSITE" id="PS50893"/>
    </source>
</evidence>
<keyword evidence="1" id="KW-0813">Transport</keyword>
<dbReference type="Gene3D" id="2.40.50.100">
    <property type="match status" value="1"/>
</dbReference>
<organism evidence="5">
    <name type="scientific">bioreactor metagenome</name>
    <dbReference type="NCBI Taxonomy" id="1076179"/>
    <lineage>
        <taxon>unclassified sequences</taxon>
        <taxon>metagenomes</taxon>
        <taxon>ecological metagenomes</taxon>
    </lineage>
</organism>
<dbReference type="SUPFAM" id="SSF52540">
    <property type="entry name" value="P-loop containing nucleoside triphosphate hydrolases"/>
    <property type="match status" value="1"/>
</dbReference>
<dbReference type="AlphaFoldDB" id="A0A644SZE6"/>
<dbReference type="EMBL" id="VSSQ01000008">
    <property type="protein sequence ID" value="MPL59011.1"/>
    <property type="molecule type" value="Genomic_DNA"/>
</dbReference>
<sequence length="367" mass="41820">MNQIVLEHVTKSFTTKSLGTVVAVRDFNLSVKKGECFSFLGPSGCGKTTTLRMIAGFEDLSEGSIYLGGRLVSDKRKNIYLPPEKRELGMVFQAFAVWPHLNVYENVAFPLKVKKRPHSEIKKRVALALHHCDLDGLEKVYPSDLSGGQQQRIALARAIVVNPDVMLLDEPLSNLDPHLRESMRFEIKRLQKEFGFTIIFVTHDQAEAMALSDRMLVMDMGNIQQIGTPQELYHKPVNRFVHSFLGQSNFTDVVIRDGKAFLKEDESNLLFSGTSLDLKGDYVMATRPNAIDLNRQDGYKTTILKRTSKTDFMEYLVSVGKGSIMVQTPHRNFFRAGDRCFIKIKDPAWYKPEKKDIEEERERRNTI</sequence>
<gene>
    <name evidence="5" type="primary">btuD_12</name>
    <name evidence="5" type="ORF">SDC9_04559</name>
</gene>
<dbReference type="SMART" id="SM00382">
    <property type="entry name" value="AAA"/>
    <property type="match status" value="1"/>
</dbReference>
<dbReference type="PANTHER" id="PTHR43875:SF1">
    <property type="entry name" value="OSMOPROTECTIVE COMPOUNDS UPTAKE ATP-BINDING PROTEIN GGTA"/>
    <property type="match status" value="1"/>
</dbReference>
<protein>
    <submittedName>
        <fullName evidence="5">Vitamin B12 import ATP-binding protein BtuD</fullName>
    </submittedName>
</protein>
<dbReference type="PROSITE" id="PS00211">
    <property type="entry name" value="ABC_TRANSPORTER_1"/>
    <property type="match status" value="1"/>
</dbReference>
<feature type="domain" description="ABC transporter" evidence="4">
    <location>
        <begin position="4"/>
        <end position="245"/>
    </location>
</feature>
<accession>A0A644SZE6</accession>
<dbReference type="Gene3D" id="3.40.50.300">
    <property type="entry name" value="P-loop containing nucleotide triphosphate hydrolases"/>
    <property type="match status" value="1"/>
</dbReference>